<evidence type="ECO:0000256" key="9">
    <source>
        <dbReference type="ARBA" id="ARBA00023004"/>
    </source>
</evidence>
<dbReference type="InterPro" id="IPR036280">
    <property type="entry name" value="Multihaem_cyt_sf"/>
</dbReference>
<organism evidence="12 13">
    <name type="scientific">Mesoterricola silvestris</name>
    <dbReference type="NCBI Taxonomy" id="2927979"/>
    <lineage>
        <taxon>Bacteria</taxon>
        <taxon>Pseudomonadati</taxon>
        <taxon>Acidobacteriota</taxon>
        <taxon>Holophagae</taxon>
        <taxon>Holophagales</taxon>
        <taxon>Holophagaceae</taxon>
        <taxon>Mesoterricola</taxon>
    </lineage>
</organism>
<dbReference type="RefSeq" id="WP_316415214.1">
    <property type="nucleotide sequence ID" value="NZ_AP027080.1"/>
</dbReference>
<dbReference type="EC" id="1.7.2.2" evidence="3"/>
<evidence type="ECO:0000256" key="6">
    <source>
        <dbReference type="ARBA" id="ARBA00022729"/>
    </source>
</evidence>
<evidence type="ECO:0000256" key="11">
    <source>
        <dbReference type="SAM" id="Phobius"/>
    </source>
</evidence>
<evidence type="ECO:0000256" key="10">
    <source>
        <dbReference type="ARBA" id="ARBA00049131"/>
    </source>
</evidence>
<dbReference type="KEGG" id="msil:METEAL_14740"/>
<dbReference type="AlphaFoldDB" id="A0AA48GQF2"/>
<dbReference type="GO" id="GO:0046872">
    <property type="term" value="F:metal ion binding"/>
    <property type="evidence" value="ECO:0007669"/>
    <property type="project" value="UniProtKB-KW"/>
</dbReference>
<evidence type="ECO:0000256" key="1">
    <source>
        <dbReference type="ARBA" id="ARBA00004196"/>
    </source>
</evidence>
<evidence type="ECO:0000256" key="7">
    <source>
        <dbReference type="ARBA" id="ARBA00022837"/>
    </source>
</evidence>
<accession>A0AA48GQF2</accession>
<comment type="similarity">
    <text evidence="2">Belongs to the cytochrome c-552 family.</text>
</comment>
<sequence>MTETKPPLFNRPAFRLGLIAAAAAAGTILVLLLNASISKHKAEASKTSVRVVEMDETSVDPAIWGKNFPRQYDGYLRTIERSGTKYGGGGSETLAISKLTEDPHLPVIFDGYAFALDYRQRRGHAFMLDDQRATKRVTERPQPGACLHCHASTTVPYREAGLKAGAPGTLAEPLDSANAQAQLQAGFQAIGKLPYAEATKLVKHPVACIDCHDPKTMALRVTKPGFINGIDALARSSEPVPHLPSIETWRKGDRSRNYDANRDASRQELRSMVCGQCHVEYYCGPKTTLFFPWNKGLKVEQIEATYSEYKFPDGHRFFDWKHKRTGAEVLKAQHPEFEMWSQGVHARSGVACADCHMPYVREGALKISDHQVRSPLLNISRACQTCHRFPEGELKARVEAIQDKTHTLMLRAEDAVVALINDLEKAKNDGIPETALGDIFELQRKAQWRTDFVNAENSMGFHAPQEVARILGEAIDFARQGQLALRDLRDKTKTAKK</sequence>
<evidence type="ECO:0000313" key="12">
    <source>
        <dbReference type="EMBL" id="BDU72300.1"/>
    </source>
</evidence>
<keyword evidence="11" id="KW-0472">Membrane</keyword>
<dbReference type="Gene3D" id="1.10.1130.10">
    <property type="entry name" value="Flavocytochrome C3, Chain A"/>
    <property type="match status" value="1"/>
</dbReference>
<dbReference type="InterPro" id="IPR003321">
    <property type="entry name" value="Cyt_c552"/>
</dbReference>
<dbReference type="PIRSF" id="PIRSF000243">
    <property type="entry name" value="Cyt_c552"/>
    <property type="match status" value="1"/>
</dbReference>
<dbReference type="Proteomes" id="UP001238179">
    <property type="component" value="Chromosome"/>
</dbReference>
<evidence type="ECO:0000256" key="8">
    <source>
        <dbReference type="ARBA" id="ARBA00023002"/>
    </source>
</evidence>
<keyword evidence="8" id="KW-0560">Oxidoreductase</keyword>
<evidence type="ECO:0000256" key="3">
    <source>
        <dbReference type="ARBA" id="ARBA00011887"/>
    </source>
</evidence>
<comment type="catalytic activity">
    <reaction evidence="10">
        <text>6 Fe(III)-[cytochrome c] + NH4(+) + 2 H2O = 6 Fe(II)-[cytochrome c] + nitrite + 8 H(+)</text>
        <dbReference type="Rhea" id="RHEA:13089"/>
        <dbReference type="Rhea" id="RHEA-COMP:10350"/>
        <dbReference type="Rhea" id="RHEA-COMP:14399"/>
        <dbReference type="ChEBI" id="CHEBI:15377"/>
        <dbReference type="ChEBI" id="CHEBI:15378"/>
        <dbReference type="ChEBI" id="CHEBI:16301"/>
        <dbReference type="ChEBI" id="CHEBI:28938"/>
        <dbReference type="ChEBI" id="CHEBI:29033"/>
        <dbReference type="ChEBI" id="CHEBI:29034"/>
        <dbReference type="EC" id="1.7.2.2"/>
    </reaction>
</comment>
<dbReference type="EMBL" id="AP027080">
    <property type="protein sequence ID" value="BDU72300.1"/>
    <property type="molecule type" value="Genomic_DNA"/>
</dbReference>
<dbReference type="CDD" id="cd00548">
    <property type="entry name" value="NrfA-like"/>
    <property type="match status" value="1"/>
</dbReference>
<evidence type="ECO:0000256" key="5">
    <source>
        <dbReference type="ARBA" id="ARBA00022723"/>
    </source>
</evidence>
<proteinExistence type="inferred from homology"/>
<keyword evidence="7" id="KW-0106">Calcium</keyword>
<keyword evidence="13" id="KW-1185">Reference proteome</keyword>
<dbReference type="GO" id="GO:0042279">
    <property type="term" value="F:nitrite reductase (cytochrome, ammonia-forming) activity"/>
    <property type="evidence" value="ECO:0007669"/>
    <property type="project" value="UniProtKB-EC"/>
</dbReference>
<keyword evidence="6" id="KW-0732">Signal</keyword>
<dbReference type="GO" id="GO:0019645">
    <property type="term" value="P:anaerobic electron transport chain"/>
    <property type="evidence" value="ECO:0007669"/>
    <property type="project" value="TreeGrafter"/>
</dbReference>
<dbReference type="PANTHER" id="PTHR30633">
    <property type="entry name" value="CYTOCHROME C-552 RESPIRATORY NITRITE REDUCTASE"/>
    <property type="match status" value="1"/>
</dbReference>
<feature type="transmembrane region" description="Helical" evidence="11">
    <location>
        <begin position="12"/>
        <end position="33"/>
    </location>
</feature>
<keyword evidence="9" id="KW-0408">Iron</keyword>
<gene>
    <name evidence="12" type="primary">nrfA</name>
    <name evidence="12" type="ORF">METEAL_14740</name>
</gene>
<dbReference type="Pfam" id="PF02335">
    <property type="entry name" value="Cytochrom_C552"/>
    <property type="match status" value="1"/>
</dbReference>
<dbReference type="PANTHER" id="PTHR30633:SF0">
    <property type="entry name" value="CYTOCHROME C-552"/>
    <property type="match status" value="1"/>
</dbReference>
<reference evidence="13" key="1">
    <citation type="journal article" date="2023" name="Int. J. Syst. Evol. Microbiol.">
        <title>Mesoterricola silvestris gen. nov., sp. nov., Mesoterricola sediminis sp. nov., Geothrix oryzae sp. nov., Geothrix edaphica sp. nov., Geothrix rubra sp. nov., and Geothrix limicola sp. nov., six novel members of Acidobacteriota isolated from soils.</title>
        <authorList>
            <person name="Itoh H."/>
            <person name="Sugisawa Y."/>
            <person name="Mise K."/>
            <person name="Xu Z."/>
            <person name="Kuniyasu M."/>
            <person name="Ushijima N."/>
            <person name="Kawano K."/>
            <person name="Kobayashi E."/>
            <person name="Shiratori Y."/>
            <person name="Masuda Y."/>
            <person name="Senoo K."/>
        </authorList>
    </citation>
    <scope>NUCLEOTIDE SEQUENCE [LARGE SCALE GENOMIC DNA]</scope>
    <source>
        <strain evidence="13">W79</strain>
    </source>
</reference>
<name>A0AA48GQF2_9BACT</name>
<dbReference type="SUPFAM" id="SSF48695">
    <property type="entry name" value="Multiheme cytochromes"/>
    <property type="match status" value="1"/>
</dbReference>
<dbReference type="GO" id="GO:0030288">
    <property type="term" value="C:outer membrane-bounded periplasmic space"/>
    <property type="evidence" value="ECO:0007669"/>
    <property type="project" value="TreeGrafter"/>
</dbReference>
<evidence type="ECO:0000313" key="13">
    <source>
        <dbReference type="Proteomes" id="UP001238179"/>
    </source>
</evidence>
<evidence type="ECO:0000256" key="4">
    <source>
        <dbReference type="ARBA" id="ARBA00022617"/>
    </source>
</evidence>
<keyword evidence="5" id="KW-0479">Metal-binding</keyword>
<keyword evidence="11" id="KW-1133">Transmembrane helix</keyword>
<comment type="subcellular location">
    <subcellularLocation>
        <location evidence="1">Cell envelope</location>
    </subcellularLocation>
</comment>
<protein>
    <recommendedName>
        <fullName evidence="3">nitrite reductase (cytochrome; ammonia-forming)</fullName>
        <ecNumber evidence="3">1.7.2.2</ecNumber>
    </recommendedName>
</protein>
<dbReference type="Gene3D" id="1.20.140.10">
    <property type="entry name" value="Butyryl-CoA Dehydrogenase, subunit A, domain 3"/>
    <property type="match status" value="1"/>
</dbReference>
<keyword evidence="4" id="KW-0349">Heme</keyword>
<dbReference type="GO" id="GO:0020037">
    <property type="term" value="F:heme binding"/>
    <property type="evidence" value="ECO:0007669"/>
    <property type="project" value="TreeGrafter"/>
</dbReference>
<keyword evidence="11" id="KW-0812">Transmembrane</keyword>
<evidence type="ECO:0000256" key="2">
    <source>
        <dbReference type="ARBA" id="ARBA00009288"/>
    </source>
</evidence>